<dbReference type="EMBL" id="SRLO01000011">
    <property type="protein sequence ID" value="TNN87267.1"/>
    <property type="molecule type" value="Genomic_DNA"/>
</dbReference>
<accession>A0A4Z2JB88</accession>
<feature type="compositionally biased region" description="Polar residues" evidence="1">
    <location>
        <begin position="1"/>
        <end position="11"/>
    </location>
</feature>
<feature type="region of interest" description="Disordered" evidence="1">
    <location>
        <begin position="59"/>
        <end position="96"/>
    </location>
</feature>
<organism evidence="2 3">
    <name type="scientific">Liparis tanakae</name>
    <name type="common">Tanaka's snailfish</name>
    <dbReference type="NCBI Taxonomy" id="230148"/>
    <lineage>
        <taxon>Eukaryota</taxon>
        <taxon>Metazoa</taxon>
        <taxon>Chordata</taxon>
        <taxon>Craniata</taxon>
        <taxon>Vertebrata</taxon>
        <taxon>Euteleostomi</taxon>
        <taxon>Actinopterygii</taxon>
        <taxon>Neopterygii</taxon>
        <taxon>Teleostei</taxon>
        <taxon>Neoteleostei</taxon>
        <taxon>Acanthomorphata</taxon>
        <taxon>Eupercaria</taxon>
        <taxon>Perciformes</taxon>
        <taxon>Cottioidei</taxon>
        <taxon>Cottales</taxon>
        <taxon>Liparidae</taxon>
        <taxon>Liparis</taxon>
    </lineage>
</organism>
<dbReference type="AlphaFoldDB" id="A0A4Z2JB88"/>
<dbReference type="Proteomes" id="UP000314294">
    <property type="component" value="Unassembled WGS sequence"/>
</dbReference>
<reference evidence="2 3" key="1">
    <citation type="submission" date="2019-03" db="EMBL/GenBank/DDBJ databases">
        <title>First draft genome of Liparis tanakae, snailfish: a comprehensive survey of snailfish specific genes.</title>
        <authorList>
            <person name="Kim W."/>
            <person name="Song I."/>
            <person name="Jeong J.-H."/>
            <person name="Kim D."/>
            <person name="Kim S."/>
            <person name="Ryu S."/>
            <person name="Song J.Y."/>
            <person name="Lee S.K."/>
        </authorList>
    </citation>
    <scope>NUCLEOTIDE SEQUENCE [LARGE SCALE GENOMIC DNA]</scope>
    <source>
        <tissue evidence="2">Muscle</tissue>
    </source>
</reference>
<comment type="caution">
    <text evidence="2">The sequence shown here is derived from an EMBL/GenBank/DDBJ whole genome shotgun (WGS) entry which is preliminary data.</text>
</comment>
<sequence length="96" mass="10560">MATGQTETDTITPLGLDSRWESKSSGSRVMNEKHGPTCHDLRGVCHYILEDFEHAQGLSGGDVHQQLGPGEAPEGSQRVGRADEEYRRSMKSISFN</sequence>
<evidence type="ECO:0000313" key="3">
    <source>
        <dbReference type="Proteomes" id="UP000314294"/>
    </source>
</evidence>
<gene>
    <name evidence="2" type="ORF">EYF80_002469</name>
</gene>
<name>A0A4Z2JB88_9TELE</name>
<evidence type="ECO:0000313" key="2">
    <source>
        <dbReference type="EMBL" id="TNN87267.1"/>
    </source>
</evidence>
<keyword evidence="3" id="KW-1185">Reference proteome</keyword>
<feature type="region of interest" description="Disordered" evidence="1">
    <location>
        <begin position="1"/>
        <end position="36"/>
    </location>
</feature>
<protein>
    <submittedName>
        <fullName evidence="2">Uncharacterized protein</fullName>
    </submittedName>
</protein>
<proteinExistence type="predicted"/>
<evidence type="ECO:0000256" key="1">
    <source>
        <dbReference type="SAM" id="MobiDB-lite"/>
    </source>
</evidence>